<feature type="transmembrane region" description="Helical" evidence="1">
    <location>
        <begin position="285"/>
        <end position="304"/>
    </location>
</feature>
<gene>
    <name evidence="2" type="ORF">OTK00_000316</name>
</gene>
<dbReference type="Proteomes" id="UP001164909">
    <property type="component" value="Chromosome"/>
</dbReference>
<sequence length="486" mass="56074">MKLYKAFFSSAFIRAVRTIGIPLNCECSKKRILLSIFTLALGILFFILSLHYVPESFKIYLPSLLIEKWLAIVIFTIGVGNLIGLLKFEYGEREEIMFMLSLPISRQFIVNWKITTQILEFCIIMLILLLFVVPWGSEAIKWEIFCVQWFVLFLLTIASLMWGMVVSALIAKKITNELLRKVVTYGLVLFFFVMSIIAVLHIDTSFIFKLYNNAWYWIATTNLLLVLVALSIKATCTYFSAFFEILNISNSRTETRNYGKNKWGSFMTATAKKDCLYYLREIDQLIQMLIIFVIIIISLSKFSWFEKYSILLILLCLPYSFSGIITLHLIGRDGVALNLIKMLRGTLKNYYLMRTVLSYIFVLIPTLISYIFLSILFYKEGFYIQNILLILLFSFIFVMLAMGISVLFLQKKNGNIYLQKRGVSVLGEIFYWVVGIVLPIALTRWANNGYKISNVPLGFIVIAIVTIVTIISIFIVGYLYIDKVND</sequence>
<feature type="transmembrane region" description="Helical" evidence="1">
    <location>
        <begin position="351"/>
        <end position="377"/>
    </location>
</feature>
<name>A0ABY7BMU9_9FIRM</name>
<reference evidence="2" key="1">
    <citation type="submission" date="2022-12" db="EMBL/GenBank/DDBJ databases">
        <authorList>
            <person name="Bing R.G."/>
            <person name="Willard D.J."/>
            <person name="Manesh M.J.H."/>
            <person name="Laemthong T."/>
            <person name="Crosby J.R."/>
            <person name="Kelly R.M."/>
        </authorList>
    </citation>
    <scope>NUCLEOTIDE SEQUENCE</scope>
    <source>
        <strain evidence="2">DSM 8990</strain>
    </source>
</reference>
<feature type="transmembrane region" description="Helical" evidence="1">
    <location>
        <begin position="310"/>
        <end position="330"/>
    </location>
</feature>
<evidence type="ECO:0000313" key="2">
    <source>
        <dbReference type="EMBL" id="WAM34144.1"/>
    </source>
</evidence>
<keyword evidence="1" id="KW-0812">Transmembrane</keyword>
<protein>
    <submittedName>
        <fullName evidence="2">Uncharacterized protein</fullName>
    </submittedName>
</protein>
<feature type="transmembrane region" description="Helical" evidence="1">
    <location>
        <begin position="458"/>
        <end position="481"/>
    </location>
</feature>
<organism evidence="2 3">
    <name type="scientific">Caldicellulosiruptor morganii</name>
    <dbReference type="NCBI Taxonomy" id="1387555"/>
    <lineage>
        <taxon>Bacteria</taxon>
        <taxon>Bacillati</taxon>
        <taxon>Bacillota</taxon>
        <taxon>Bacillota incertae sedis</taxon>
        <taxon>Caldicellulosiruptorales</taxon>
        <taxon>Caldicellulosiruptoraceae</taxon>
        <taxon>Caldicellulosiruptor</taxon>
    </lineage>
</organism>
<feature type="transmembrane region" description="Helical" evidence="1">
    <location>
        <begin position="69"/>
        <end position="88"/>
    </location>
</feature>
<feature type="transmembrane region" description="Helical" evidence="1">
    <location>
        <begin position="383"/>
        <end position="409"/>
    </location>
</feature>
<evidence type="ECO:0000313" key="3">
    <source>
        <dbReference type="Proteomes" id="UP001164909"/>
    </source>
</evidence>
<accession>A0ABY7BMU9</accession>
<keyword evidence="1" id="KW-1133">Transmembrane helix</keyword>
<feature type="transmembrane region" description="Helical" evidence="1">
    <location>
        <begin position="214"/>
        <end position="232"/>
    </location>
</feature>
<evidence type="ECO:0000256" key="1">
    <source>
        <dbReference type="SAM" id="Phobius"/>
    </source>
</evidence>
<keyword evidence="1" id="KW-0472">Membrane</keyword>
<keyword evidence="3" id="KW-1185">Reference proteome</keyword>
<feature type="transmembrane region" description="Helical" evidence="1">
    <location>
        <begin position="429"/>
        <end position="446"/>
    </location>
</feature>
<dbReference type="RefSeq" id="WP_011916142.1">
    <property type="nucleotide sequence ID" value="NZ_CP113865.1"/>
</dbReference>
<feature type="transmembrane region" description="Helical" evidence="1">
    <location>
        <begin position="32"/>
        <end position="53"/>
    </location>
</feature>
<proteinExistence type="predicted"/>
<feature type="transmembrane region" description="Helical" evidence="1">
    <location>
        <begin position="182"/>
        <end position="202"/>
    </location>
</feature>
<feature type="transmembrane region" description="Helical" evidence="1">
    <location>
        <begin position="147"/>
        <end position="170"/>
    </location>
</feature>
<feature type="transmembrane region" description="Helical" evidence="1">
    <location>
        <begin position="109"/>
        <end position="135"/>
    </location>
</feature>
<dbReference type="EMBL" id="CP113865">
    <property type="protein sequence ID" value="WAM34144.1"/>
    <property type="molecule type" value="Genomic_DNA"/>
</dbReference>